<reference evidence="1" key="1">
    <citation type="submission" date="2021-09" db="EMBL/GenBank/DDBJ databases">
        <authorList>
            <consortium name="AG Swart"/>
            <person name="Singh M."/>
            <person name="Singh A."/>
            <person name="Seah K."/>
            <person name="Emmerich C."/>
        </authorList>
    </citation>
    <scope>NUCLEOTIDE SEQUENCE</scope>
    <source>
        <strain evidence="1">ATCC30299</strain>
    </source>
</reference>
<dbReference type="InterPro" id="IPR010326">
    <property type="entry name" value="EXOC3/Sec6"/>
</dbReference>
<dbReference type="Pfam" id="PF06046">
    <property type="entry name" value="Sec6"/>
    <property type="match status" value="1"/>
</dbReference>
<dbReference type="GO" id="GO:0006887">
    <property type="term" value="P:exocytosis"/>
    <property type="evidence" value="ECO:0007669"/>
    <property type="project" value="InterPro"/>
</dbReference>
<comment type="caution">
    <text evidence="1">The sequence shown here is derived from an EMBL/GenBank/DDBJ whole genome shotgun (WGS) entry which is preliminary data.</text>
</comment>
<dbReference type="Proteomes" id="UP001162131">
    <property type="component" value="Unassembled WGS sequence"/>
</dbReference>
<organism evidence="1 2">
    <name type="scientific">Blepharisma stoltei</name>
    <dbReference type="NCBI Taxonomy" id="1481888"/>
    <lineage>
        <taxon>Eukaryota</taxon>
        <taxon>Sar</taxon>
        <taxon>Alveolata</taxon>
        <taxon>Ciliophora</taxon>
        <taxon>Postciliodesmatophora</taxon>
        <taxon>Heterotrichea</taxon>
        <taxon>Heterotrichida</taxon>
        <taxon>Blepharismidae</taxon>
        <taxon>Blepharisma</taxon>
    </lineage>
</organism>
<keyword evidence="2" id="KW-1185">Reference proteome</keyword>
<evidence type="ECO:0000313" key="1">
    <source>
        <dbReference type="EMBL" id="CAG9311363.1"/>
    </source>
</evidence>
<dbReference type="PANTHER" id="PTHR21292:SF1">
    <property type="entry name" value="EXOCYST COMPLEX COMPONENT 3"/>
    <property type="match status" value="1"/>
</dbReference>
<dbReference type="AlphaFoldDB" id="A0AAU9ISV4"/>
<dbReference type="GO" id="GO:0000149">
    <property type="term" value="F:SNARE binding"/>
    <property type="evidence" value="ECO:0007669"/>
    <property type="project" value="TreeGrafter"/>
</dbReference>
<evidence type="ECO:0008006" key="3">
    <source>
        <dbReference type="Google" id="ProtNLM"/>
    </source>
</evidence>
<protein>
    <recommendedName>
        <fullName evidence="3">Exocyst complex component Sec6</fullName>
    </recommendedName>
</protein>
<accession>A0AAU9ISV4</accession>
<name>A0AAU9ISV4_9CILI</name>
<gene>
    <name evidence="1" type="ORF">BSTOLATCC_MIC3653</name>
</gene>
<dbReference type="PANTHER" id="PTHR21292">
    <property type="entry name" value="EXOCYST COMPLEX COMPONENT SEC6-RELATED"/>
    <property type="match status" value="1"/>
</dbReference>
<dbReference type="GO" id="GO:0000145">
    <property type="term" value="C:exocyst"/>
    <property type="evidence" value="ECO:0007669"/>
    <property type="project" value="InterPro"/>
</dbReference>
<dbReference type="EMBL" id="CAJZBQ010000004">
    <property type="protein sequence ID" value="CAG9311363.1"/>
    <property type="molecule type" value="Genomic_DNA"/>
</dbReference>
<sequence>MNFSDENQALAKAKTTLNKTLSELEGDISLVHVRIKKLIADFTKNQENSAFELGGALNREVDTHRQVLCTLHKAASNALLEPIEHLGSLCPEQPGSLKSIVIAQANISQTINIVKPFLNLEKTLADLRKDFGDKEKLASIVNQGIKLSDHKRKLLEKAPPSVREVLKKQFAPLDEFEAELNTSIWRVIENSIEIAQKQPKAIVRVIKIIRNIQDQAEEKVREHLGLGIEKRLLTLLNVENLEKLSENTHQAINELGIMIEKVLPCFPPEYNLYNYCVNKYRNCIQAAIEPQLSDLEKLRASPGLLVLIFQWVSEYSEAIKKYCADSLEDVDIQILFAKVKELMPDFIQHMENLLSEWINRALQAHSSNNQIMEMAAKYEPLTDTLPEEMFSAVNQQLNFVSNRLSGEVLIEIFRVCATRLISQQKKLSSQLSEMINLEDPELQVASLCLSINNNQRASKHTVDLMKSCKKYYTESFQLERIERMFEGVQKGFLTLCGEGANALAISVLRSIAPDTVLVLFTTNWIASGPVPSAFATMEDYDKDISQWLSTEYYERRFKRRFFEVYLQAYLERLVQSFSKVVNVVYDYQVLLVIQGNNQASKNKKEMSLVLSQFRESVYRDKHDFLDFASKLEMQIPIETLFNGLVALQEQGDLDVEQLSALIQPFIPNSEQLAKAIITVIQPQT</sequence>
<dbReference type="GO" id="GO:0051601">
    <property type="term" value="P:exocyst localization"/>
    <property type="evidence" value="ECO:0007669"/>
    <property type="project" value="TreeGrafter"/>
</dbReference>
<dbReference type="Gene3D" id="1.10.357.50">
    <property type="match status" value="1"/>
</dbReference>
<evidence type="ECO:0000313" key="2">
    <source>
        <dbReference type="Proteomes" id="UP001162131"/>
    </source>
</evidence>
<proteinExistence type="predicted"/>